<keyword evidence="1" id="KW-0812">Transmembrane</keyword>
<evidence type="ECO:0000313" key="2">
    <source>
        <dbReference type="EMBL" id="SHH33818.1"/>
    </source>
</evidence>
<name>A0A1M5S6B4_9BACT</name>
<organism evidence="2 3">
    <name type="scientific">Desulfofustis glycolicus DSM 9705</name>
    <dbReference type="NCBI Taxonomy" id="1121409"/>
    <lineage>
        <taxon>Bacteria</taxon>
        <taxon>Pseudomonadati</taxon>
        <taxon>Thermodesulfobacteriota</taxon>
        <taxon>Desulfobulbia</taxon>
        <taxon>Desulfobulbales</taxon>
        <taxon>Desulfocapsaceae</taxon>
        <taxon>Desulfofustis</taxon>
    </lineage>
</organism>
<accession>A0A1M5S6B4</accession>
<dbReference type="RefSeq" id="WP_073372941.1">
    <property type="nucleotide sequence ID" value="NZ_FQXS01000001.1"/>
</dbReference>
<dbReference type="Proteomes" id="UP000184139">
    <property type="component" value="Unassembled WGS sequence"/>
</dbReference>
<keyword evidence="1" id="KW-0472">Membrane</keyword>
<dbReference type="EMBL" id="FQXS01000001">
    <property type="protein sequence ID" value="SHH33818.1"/>
    <property type="molecule type" value="Genomic_DNA"/>
</dbReference>
<evidence type="ECO:0000313" key="3">
    <source>
        <dbReference type="Proteomes" id="UP000184139"/>
    </source>
</evidence>
<keyword evidence="3" id="KW-1185">Reference proteome</keyword>
<reference evidence="2 3" key="1">
    <citation type="submission" date="2016-11" db="EMBL/GenBank/DDBJ databases">
        <authorList>
            <person name="Jaros S."/>
            <person name="Januszkiewicz K."/>
            <person name="Wedrychowicz H."/>
        </authorList>
    </citation>
    <scope>NUCLEOTIDE SEQUENCE [LARGE SCALE GENOMIC DNA]</scope>
    <source>
        <strain evidence="2 3">DSM 9705</strain>
    </source>
</reference>
<gene>
    <name evidence="2" type="ORF">SAMN02745124_00175</name>
</gene>
<proteinExistence type="predicted"/>
<keyword evidence="1" id="KW-1133">Transmembrane helix</keyword>
<dbReference type="AlphaFoldDB" id="A0A1M5S6B4"/>
<dbReference type="STRING" id="1121409.SAMN02745124_00175"/>
<protein>
    <submittedName>
        <fullName evidence="2">Uncharacterized protein</fullName>
    </submittedName>
</protein>
<sequence length="60" mass="6753">MNIWGWVFIGLMAVAFLWAMIHGWRLDVHLPSVMFVIFCFVAAGYVVGLGARILKATLGW</sequence>
<feature type="transmembrane region" description="Helical" evidence="1">
    <location>
        <begin position="33"/>
        <end position="54"/>
    </location>
</feature>
<evidence type="ECO:0000256" key="1">
    <source>
        <dbReference type="SAM" id="Phobius"/>
    </source>
</evidence>